<dbReference type="AlphaFoldDB" id="A0A2X4WGC9"/>
<organism evidence="1 2">
    <name type="scientific">Salmonella enterica subsp. arizonae</name>
    <dbReference type="NCBI Taxonomy" id="59203"/>
    <lineage>
        <taxon>Bacteria</taxon>
        <taxon>Pseudomonadati</taxon>
        <taxon>Pseudomonadota</taxon>
        <taxon>Gammaproteobacteria</taxon>
        <taxon>Enterobacterales</taxon>
        <taxon>Enterobacteriaceae</taxon>
        <taxon>Salmonella</taxon>
    </lineage>
</organism>
<protein>
    <submittedName>
        <fullName evidence="1">Uncharacterized protein</fullName>
    </submittedName>
</protein>
<name>A0A2X4WGC9_SALER</name>
<gene>
    <name evidence="1" type="ORF">NCTC7307_03487</name>
</gene>
<sequence>MMRLTIFSQIYFKIYKYQMINKKTLFLINSNRKTGFIVNIGIHDYSGINNSAKENRLCMIH</sequence>
<evidence type="ECO:0000313" key="1">
    <source>
        <dbReference type="EMBL" id="SQI25765.1"/>
    </source>
</evidence>
<accession>A0A2X4WGC9</accession>
<reference evidence="1 2" key="1">
    <citation type="submission" date="2018-06" db="EMBL/GenBank/DDBJ databases">
        <authorList>
            <consortium name="Pathogen Informatics"/>
            <person name="Doyle S."/>
        </authorList>
    </citation>
    <scope>NUCLEOTIDE SEQUENCE [LARGE SCALE GENOMIC DNA]</scope>
    <source>
        <strain evidence="1 2">NCTC7307</strain>
    </source>
</reference>
<dbReference type="Proteomes" id="UP000248731">
    <property type="component" value="Chromosome 1"/>
</dbReference>
<evidence type="ECO:0000313" key="2">
    <source>
        <dbReference type="Proteomes" id="UP000248731"/>
    </source>
</evidence>
<keyword evidence="2" id="KW-1185">Reference proteome</keyword>
<proteinExistence type="predicted"/>
<dbReference type="EMBL" id="LS483466">
    <property type="protein sequence ID" value="SQI25765.1"/>
    <property type="molecule type" value="Genomic_DNA"/>
</dbReference>